<dbReference type="InterPro" id="IPR039448">
    <property type="entry name" value="Beta_helix"/>
</dbReference>
<evidence type="ECO:0000259" key="2">
    <source>
        <dbReference type="Pfam" id="PF13229"/>
    </source>
</evidence>
<accession>C1MMY8</accession>
<dbReference type="EMBL" id="GG663737">
    <property type="protein sequence ID" value="EEH58653.1"/>
    <property type="molecule type" value="Genomic_DNA"/>
</dbReference>
<dbReference type="OrthoDB" id="427974at2759"/>
<dbReference type="GeneID" id="9682930"/>
<dbReference type="OMA" id="VQGCDVY"/>
<dbReference type="STRING" id="564608.C1MMY8"/>
<evidence type="ECO:0000256" key="1">
    <source>
        <dbReference type="SAM" id="MobiDB-lite"/>
    </source>
</evidence>
<dbReference type="InterPro" id="IPR011050">
    <property type="entry name" value="Pectin_lyase_fold/virulence"/>
</dbReference>
<evidence type="ECO:0000313" key="4">
    <source>
        <dbReference type="Proteomes" id="UP000001876"/>
    </source>
</evidence>
<keyword evidence="4" id="KW-1185">Reference proteome</keyword>
<protein>
    <submittedName>
        <fullName evidence="3">Predicted protein</fullName>
    </submittedName>
</protein>
<feature type="region of interest" description="Disordered" evidence="1">
    <location>
        <begin position="1"/>
        <end position="48"/>
    </location>
</feature>
<dbReference type="SUPFAM" id="SSF51126">
    <property type="entry name" value="Pectin lyase-like"/>
    <property type="match status" value="1"/>
</dbReference>
<reference evidence="3 4" key="1">
    <citation type="journal article" date="2009" name="Science">
        <title>Green evolution and dynamic adaptations revealed by genomes of the marine picoeukaryotes Micromonas.</title>
        <authorList>
            <person name="Worden A.Z."/>
            <person name="Lee J.H."/>
            <person name="Mock T."/>
            <person name="Rouze P."/>
            <person name="Simmons M.P."/>
            <person name="Aerts A.L."/>
            <person name="Allen A.E."/>
            <person name="Cuvelier M.L."/>
            <person name="Derelle E."/>
            <person name="Everett M.V."/>
            <person name="Foulon E."/>
            <person name="Grimwood J."/>
            <person name="Gundlach H."/>
            <person name="Henrissat B."/>
            <person name="Napoli C."/>
            <person name="McDonald S.M."/>
            <person name="Parker M.S."/>
            <person name="Rombauts S."/>
            <person name="Salamov A."/>
            <person name="Von Dassow P."/>
            <person name="Badger J.H."/>
            <person name="Coutinho P.M."/>
            <person name="Demir E."/>
            <person name="Dubchak I."/>
            <person name="Gentemann C."/>
            <person name="Eikrem W."/>
            <person name="Gready J.E."/>
            <person name="John U."/>
            <person name="Lanier W."/>
            <person name="Lindquist E.A."/>
            <person name="Lucas S."/>
            <person name="Mayer K.F."/>
            <person name="Moreau H."/>
            <person name="Not F."/>
            <person name="Otillar R."/>
            <person name="Panaud O."/>
            <person name="Pangilinan J."/>
            <person name="Paulsen I."/>
            <person name="Piegu B."/>
            <person name="Poliakov A."/>
            <person name="Robbens S."/>
            <person name="Schmutz J."/>
            <person name="Toulza E."/>
            <person name="Wyss T."/>
            <person name="Zelensky A."/>
            <person name="Zhou K."/>
            <person name="Armbrust E.V."/>
            <person name="Bhattacharya D."/>
            <person name="Goodenough U.W."/>
            <person name="Van de Peer Y."/>
            <person name="Grigoriev I.V."/>
        </authorList>
    </citation>
    <scope>NUCLEOTIDE SEQUENCE [LARGE SCALE GENOMIC DNA]</scope>
    <source>
        <strain evidence="3 4">CCMP1545</strain>
    </source>
</reference>
<proteinExistence type="predicted"/>
<dbReference type="InterPro" id="IPR012334">
    <property type="entry name" value="Pectin_lyas_fold"/>
</dbReference>
<name>C1MMY8_MICPC</name>
<organism evidence="4">
    <name type="scientific">Micromonas pusilla (strain CCMP1545)</name>
    <name type="common">Picoplanktonic green alga</name>
    <dbReference type="NCBI Taxonomy" id="564608"/>
    <lineage>
        <taxon>Eukaryota</taxon>
        <taxon>Viridiplantae</taxon>
        <taxon>Chlorophyta</taxon>
        <taxon>Mamiellophyceae</taxon>
        <taxon>Mamiellales</taxon>
        <taxon>Mamiellaceae</taxon>
        <taxon>Micromonas</taxon>
    </lineage>
</organism>
<feature type="compositionally biased region" description="Low complexity" evidence="1">
    <location>
        <begin position="1"/>
        <end position="21"/>
    </location>
</feature>
<sequence length="371" mass="37424">MTTTASISTPTTTTTPIARARASSKARAVRGGRVVRRCGGHPSSSRDVETETEIAVAVEARAAAAVPPPSRREILSAAAAGLLATSSAIAAEDEEGVFVVAPPGASSSSSSSSSYPTIAAAVDAARASSLSTATIRLAPGTYPERVVILPASSKNPTQALAIESAEGVGSTPGIGDEQAIAAAQRCVVEHVTDDPYEATFEVAEDVVGGVFLRNITVRHSSPSVANNYAVFARPRSALRLDGCDVSSATGSGVVGEGADVTVAGCYIHDVKTHGVALYGDLLGEFGGGRVLGTLIARPGRDGVLIRDGAAGVVDQCEIADAGAFGVELVDPREGSEVTGCVIRGSKNKAGIGFGGVGAEDNVLVKGNKVTR</sequence>
<dbReference type="AlphaFoldDB" id="C1MMY8"/>
<dbReference type="KEGG" id="mpp:MICPUCDRAFT_38997"/>
<feature type="domain" description="Right handed beta helix" evidence="2">
    <location>
        <begin position="210"/>
        <end position="368"/>
    </location>
</feature>
<evidence type="ECO:0000313" key="3">
    <source>
        <dbReference type="EMBL" id="EEH58653.1"/>
    </source>
</evidence>
<dbReference type="Proteomes" id="UP000001876">
    <property type="component" value="Unassembled WGS sequence"/>
</dbReference>
<dbReference type="RefSeq" id="XP_003057008.1">
    <property type="nucleotide sequence ID" value="XM_003056962.1"/>
</dbReference>
<dbReference type="SMART" id="SM00710">
    <property type="entry name" value="PbH1"/>
    <property type="match status" value="4"/>
</dbReference>
<gene>
    <name evidence="3" type="ORF">MICPUCDRAFT_38997</name>
</gene>
<feature type="compositionally biased region" description="Basic residues" evidence="1">
    <location>
        <begin position="22"/>
        <end position="39"/>
    </location>
</feature>
<dbReference type="Pfam" id="PF13229">
    <property type="entry name" value="Beta_helix"/>
    <property type="match status" value="1"/>
</dbReference>
<dbReference type="InterPro" id="IPR006626">
    <property type="entry name" value="PbH1"/>
</dbReference>
<dbReference type="Gene3D" id="2.160.20.10">
    <property type="entry name" value="Single-stranded right-handed beta-helix, Pectin lyase-like"/>
    <property type="match status" value="1"/>
</dbReference>